<dbReference type="InterPro" id="IPR002104">
    <property type="entry name" value="Integrase_catalytic"/>
</dbReference>
<evidence type="ECO:0000313" key="9">
    <source>
        <dbReference type="Proteomes" id="UP000264980"/>
    </source>
</evidence>
<dbReference type="SUPFAM" id="SSF56349">
    <property type="entry name" value="DNA breaking-rejoining enzymes"/>
    <property type="match status" value="1"/>
</dbReference>
<dbReference type="Proteomes" id="UP000264980">
    <property type="component" value="Chromosome"/>
</dbReference>
<dbReference type="InterPro" id="IPR010998">
    <property type="entry name" value="Integrase_recombinase_N"/>
</dbReference>
<dbReference type="InterPro" id="IPR053876">
    <property type="entry name" value="Phage_int_M"/>
</dbReference>
<dbReference type="InterPro" id="IPR025166">
    <property type="entry name" value="Integrase_DNA_bind_dom"/>
</dbReference>
<dbReference type="GO" id="GO:0003677">
    <property type="term" value="F:DNA binding"/>
    <property type="evidence" value="ECO:0007669"/>
    <property type="project" value="UniProtKB-UniRule"/>
</dbReference>
<dbReference type="CDD" id="cd00801">
    <property type="entry name" value="INT_P4_C"/>
    <property type="match status" value="1"/>
</dbReference>
<evidence type="ECO:0000256" key="2">
    <source>
        <dbReference type="ARBA" id="ARBA00022908"/>
    </source>
</evidence>
<reference evidence="8 9" key="1">
    <citation type="submission" date="2016-01" db="EMBL/GenBank/DDBJ databases">
        <authorList>
            <person name="Oliw E.H."/>
        </authorList>
    </citation>
    <scope>NUCLEOTIDE SEQUENCE [LARGE SCALE GENOMIC DNA]</scope>
    <source>
        <strain evidence="8 9">MDcuke</strain>
    </source>
</reference>
<accession>A0A345CT92</accession>
<evidence type="ECO:0000259" key="7">
    <source>
        <dbReference type="PROSITE" id="PS51900"/>
    </source>
</evidence>
<comment type="similarity">
    <text evidence="1">Belongs to the 'phage' integrase family.</text>
</comment>
<proteinExistence type="inferred from homology"/>
<gene>
    <name evidence="8" type="ORF">AV903_12380</name>
</gene>
<keyword evidence="3 5" id="KW-0238">DNA-binding</keyword>
<dbReference type="InterPro" id="IPR050808">
    <property type="entry name" value="Phage_Integrase"/>
</dbReference>
<evidence type="ECO:0000259" key="6">
    <source>
        <dbReference type="PROSITE" id="PS51898"/>
    </source>
</evidence>
<evidence type="ECO:0000256" key="4">
    <source>
        <dbReference type="ARBA" id="ARBA00023172"/>
    </source>
</evidence>
<protein>
    <submittedName>
        <fullName evidence="8">DUF4102 domain-containing protein</fullName>
    </submittedName>
</protein>
<dbReference type="PROSITE" id="PS51898">
    <property type="entry name" value="TYR_RECOMBINASE"/>
    <property type="match status" value="1"/>
</dbReference>
<dbReference type="EMBL" id="CP013970">
    <property type="protein sequence ID" value="AXF76659.1"/>
    <property type="molecule type" value="Genomic_DNA"/>
</dbReference>
<dbReference type="InterPro" id="IPR044068">
    <property type="entry name" value="CB"/>
</dbReference>
<dbReference type="InterPro" id="IPR038488">
    <property type="entry name" value="Integrase_DNA-bd_sf"/>
</dbReference>
<dbReference type="AlphaFoldDB" id="A0A345CT92"/>
<dbReference type="Pfam" id="PF13356">
    <property type="entry name" value="Arm-DNA-bind_3"/>
    <property type="match status" value="1"/>
</dbReference>
<dbReference type="RefSeq" id="WP_233480237.1">
    <property type="nucleotide sequence ID" value="NZ_CP013970.1"/>
</dbReference>
<feature type="domain" description="Tyr recombinase" evidence="6">
    <location>
        <begin position="202"/>
        <end position="395"/>
    </location>
</feature>
<dbReference type="Gene3D" id="3.30.160.390">
    <property type="entry name" value="Integrase, DNA-binding domain"/>
    <property type="match status" value="1"/>
</dbReference>
<evidence type="ECO:0000256" key="5">
    <source>
        <dbReference type="PROSITE-ProRule" id="PRU01248"/>
    </source>
</evidence>
<dbReference type="Pfam" id="PF22022">
    <property type="entry name" value="Phage_int_M"/>
    <property type="match status" value="1"/>
</dbReference>
<dbReference type="GO" id="GO:0006310">
    <property type="term" value="P:DNA recombination"/>
    <property type="evidence" value="ECO:0007669"/>
    <property type="project" value="UniProtKB-KW"/>
</dbReference>
<dbReference type="Gene3D" id="1.10.150.130">
    <property type="match status" value="1"/>
</dbReference>
<dbReference type="Gene3D" id="1.10.443.10">
    <property type="entry name" value="Intergrase catalytic core"/>
    <property type="match status" value="1"/>
</dbReference>
<feature type="domain" description="Core-binding (CB)" evidence="7">
    <location>
        <begin position="98"/>
        <end position="179"/>
    </location>
</feature>
<dbReference type="PROSITE" id="PS51900">
    <property type="entry name" value="CB"/>
    <property type="match status" value="1"/>
</dbReference>
<evidence type="ECO:0000256" key="1">
    <source>
        <dbReference type="ARBA" id="ARBA00008857"/>
    </source>
</evidence>
<keyword evidence="2" id="KW-0229">DNA integration</keyword>
<dbReference type="InterPro" id="IPR013762">
    <property type="entry name" value="Integrase-like_cat_sf"/>
</dbReference>
<organism evidence="8 9">
    <name type="scientific">Erwinia tracheiphila</name>
    <dbReference type="NCBI Taxonomy" id="65700"/>
    <lineage>
        <taxon>Bacteria</taxon>
        <taxon>Pseudomonadati</taxon>
        <taxon>Pseudomonadota</taxon>
        <taxon>Gammaproteobacteria</taxon>
        <taxon>Enterobacterales</taxon>
        <taxon>Erwiniaceae</taxon>
        <taxon>Erwinia</taxon>
    </lineage>
</organism>
<dbReference type="PANTHER" id="PTHR30629:SF9">
    <property type="entry name" value="PROTEIN INTB-RELATED"/>
    <property type="match status" value="1"/>
</dbReference>
<evidence type="ECO:0000256" key="3">
    <source>
        <dbReference type="ARBA" id="ARBA00023125"/>
    </source>
</evidence>
<sequence length="432" mass="49168">MKLTARQVETAKPKDKAYKLADGMGLYLEVTPRGSKYWRMKYRRPSDKKEDRLAFGVWPAVSLADARAKRDDAKRLLAKGFDPKAEQKGAQAEAEGAYTFETITRQWYGGCLKRWTPTHARAVLRSLEHYVFPHIGGADIRQLKTRQLLAAVNSADSANKHDVAKRLRQRITSVMRYAVQNGLIDSNPALDMAGAVESAKTKHRPTLPHARFGELLSRISNYSGRPVTRLAVELTLLTFLRSSELRFAWWDEFDFDRAVWNVPAKRPEIEGVRYSWRGMKMGTPHVVPLSKQALALLEELKEFSGNNSRLFPGDHNPQQVMSENTVNKALRTMGYDTKTEACGHGFRTMACGAMAESGLWSREAVEMQMSHQERNDVRAPYVHTAEYLEERRLMMQWWADYLDANRSAHVTPYDFAHDTGQGHNVVSIAKRK</sequence>
<name>A0A345CT92_9GAMM</name>
<dbReference type="PANTHER" id="PTHR30629">
    <property type="entry name" value="PROPHAGE INTEGRASE"/>
    <property type="match status" value="1"/>
</dbReference>
<keyword evidence="4" id="KW-0233">DNA recombination</keyword>
<dbReference type="GO" id="GO:0015074">
    <property type="term" value="P:DNA integration"/>
    <property type="evidence" value="ECO:0007669"/>
    <property type="project" value="UniProtKB-KW"/>
</dbReference>
<evidence type="ECO:0000313" key="8">
    <source>
        <dbReference type="EMBL" id="AXF76659.1"/>
    </source>
</evidence>
<dbReference type="InterPro" id="IPR011010">
    <property type="entry name" value="DNA_brk_join_enz"/>
</dbReference>
<dbReference type="Pfam" id="PF00589">
    <property type="entry name" value="Phage_integrase"/>
    <property type="match status" value="1"/>
</dbReference>